<accession>A0A023FG98</accession>
<keyword evidence="1" id="KW-0732">Signal</keyword>
<name>A0A023FG98_AMBCJ</name>
<protein>
    <submittedName>
        <fullName evidence="2">Putative lipocalin-3 1</fullName>
    </submittedName>
</protein>
<evidence type="ECO:0000313" key="2">
    <source>
        <dbReference type="EMBL" id="JAC19758.1"/>
    </source>
</evidence>
<dbReference type="AlphaFoldDB" id="A0A023FG98"/>
<feature type="chain" id="PRO_5001515434" evidence="1">
    <location>
        <begin position="30"/>
        <end position="217"/>
    </location>
</feature>
<feature type="non-terminal residue" evidence="2">
    <location>
        <position position="217"/>
    </location>
</feature>
<organism evidence="2">
    <name type="scientific">Amblyomma cajennense</name>
    <name type="common">Cayenne tick</name>
    <name type="synonym">Acarus cajennensis</name>
    <dbReference type="NCBI Taxonomy" id="34607"/>
    <lineage>
        <taxon>Eukaryota</taxon>
        <taxon>Metazoa</taxon>
        <taxon>Ecdysozoa</taxon>
        <taxon>Arthropoda</taxon>
        <taxon>Chelicerata</taxon>
        <taxon>Arachnida</taxon>
        <taxon>Acari</taxon>
        <taxon>Parasitiformes</taxon>
        <taxon>Ixodida</taxon>
        <taxon>Ixodoidea</taxon>
        <taxon>Ixodidae</taxon>
        <taxon>Amblyomminae</taxon>
        <taxon>Amblyomma</taxon>
    </lineage>
</organism>
<dbReference type="EMBL" id="GBBK01004724">
    <property type="protein sequence ID" value="JAC19758.1"/>
    <property type="molecule type" value="mRNA"/>
</dbReference>
<proteinExistence type="evidence at transcript level"/>
<evidence type="ECO:0000256" key="1">
    <source>
        <dbReference type="SAM" id="SignalP"/>
    </source>
</evidence>
<feature type="non-terminal residue" evidence="2">
    <location>
        <position position="1"/>
    </location>
</feature>
<reference evidence="2" key="1">
    <citation type="submission" date="2014-03" db="EMBL/GenBank/DDBJ databases">
        <title>The sialotranscriptome of Amblyomma triste, Amblyomma parvum and Amblyomma cajennense ticks, uncovered by 454-based RNA-seq.</title>
        <authorList>
            <person name="Garcia G.R."/>
            <person name="Gardinassi L.G."/>
            <person name="Ribeiro J.M."/>
            <person name="Anatriello E."/>
            <person name="Ferreira B.R."/>
            <person name="Moreira H.N."/>
            <person name="Mafra C."/>
            <person name="Olegario M.M."/>
            <person name="Szabo P.J."/>
            <person name="Miranda-Santos I.K."/>
            <person name="Maruyama S.R."/>
        </authorList>
    </citation>
    <scope>NUCLEOTIDE SEQUENCE</scope>
    <source>
        <strain evidence="2">Uberlandia</strain>
        <tissue evidence="2">Salivary glands</tissue>
    </source>
</reference>
<feature type="signal peptide" evidence="1">
    <location>
        <begin position="1"/>
        <end position="29"/>
    </location>
</feature>
<sequence length="217" mass="24348">GKQARNMAHTEQLLLVMVALLIAGTDTSADDSAPDIEKYMDTSSKILSFSLNPRAQIHCTLDVIENTTGKQTFFTRYYQAFPRAGRNVKRLYSDALHGQFRKSGGSNNEDERPFDEMHVRSVGSTGRYQSCWDGVERLETLSDNKLCAKFIVQRPRMCSSQYEAGLQNQRDGGSTEVRVKISAVSNHGIPDCAQNIEGAAERNAYRQLLLCKEQFEN</sequence>